<keyword evidence="4" id="KW-0411">Iron-sulfur</keyword>
<gene>
    <name evidence="6" type="ORF">A2042_04025</name>
</gene>
<evidence type="ECO:0000313" key="6">
    <source>
        <dbReference type="EMBL" id="OGL42838.1"/>
    </source>
</evidence>
<keyword evidence="3" id="KW-0408">Iron</keyword>
<name>A0A1F7RNU9_9BACT</name>
<dbReference type="GO" id="GO:0046872">
    <property type="term" value="F:metal ion binding"/>
    <property type="evidence" value="ECO:0007669"/>
    <property type="project" value="UniProtKB-KW"/>
</dbReference>
<dbReference type="SUPFAM" id="SSF102114">
    <property type="entry name" value="Radical SAM enzymes"/>
    <property type="match status" value="1"/>
</dbReference>
<dbReference type="PANTHER" id="PTHR11228">
    <property type="entry name" value="RADICAL SAM DOMAIN PROTEIN"/>
    <property type="match status" value="1"/>
</dbReference>
<proteinExistence type="predicted"/>
<reference evidence="6 7" key="1">
    <citation type="journal article" date="2016" name="Nat. Commun.">
        <title>Thousands of microbial genomes shed light on interconnected biogeochemical processes in an aquifer system.</title>
        <authorList>
            <person name="Anantharaman K."/>
            <person name="Brown C.T."/>
            <person name="Hug L.A."/>
            <person name="Sharon I."/>
            <person name="Castelle C.J."/>
            <person name="Probst A.J."/>
            <person name="Thomas B.C."/>
            <person name="Singh A."/>
            <person name="Wilkins M.J."/>
            <person name="Karaoz U."/>
            <person name="Brodie E.L."/>
            <person name="Williams K.H."/>
            <person name="Hubbard S.S."/>
            <person name="Banfield J.F."/>
        </authorList>
    </citation>
    <scope>NUCLEOTIDE SEQUENCE [LARGE SCALE GENOMIC DNA]</scope>
</reference>
<dbReference type="GO" id="GO:0003824">
    <property type="term" value="F:catalytic activity"/>
    <property type="evidence" value="ECO:0007669"/>
    <property type="project" value="InterPro"/>
</dbReference>
<dbReference type="CDD" id="cd01335">
    <property type="entry name" value="Radical_SAM"/>
    <property type="match status" value="1"/>
</dbReference>
<dbReference type="InterPro" id="IPR007197">
    <property type="entry name" value="rSAM"/>
</dbReference>
<dbReference type="Proteomes" id="UP000178526">
    <property type="component" value="Unassembled WGS sequence"/>
</dbReference>
<keyword evidence="1" id="KW-0949">S-adenosyl-L-methionine</keyword>
<protein>
    <recommendedName>
        <fullName evidence="5">Radical SAM core domain-containing protein</fullName>
    </recommendedName>
</protein>
<feature type="domain" description="Radical SAM core" evidence="5">
    <location>
        <begin position="1"/>
        <end position="193"/>
    </location>
</feature>
<comment type="caution">
    <text evidence="6">The sequence shown here is derived from an EMBL/GenBank/DDBJ whole genome shotgun (WGS) entry which is preliminary data.</text>
</comment>
<evidence type="ECO:0000256" key="1">
    <source>
        <dbReference type="ARBA" id="ARBA00022691"/>
    </source>
</evidence>
<organism evidence="6 7">
    <name type="scientific">Candidatus Schekmanbacteria bacterium GWA2_38_11</name>
    <dbReference type="NCBI Taxonomy" id="1817876"/>
    <lineage>
        <taxon>Bacteria</taxon>
        <taxon>Candidatus Schekmaniibacteriota</taxon>
    </lineage>
</organism>
<dbReference type="Gene3D" id="3.20.20.70">
    <property type="entry name" value="Aldolase class I"/>
    <property type="match status" value="1"/>
</dbReference>
<dbReference type="InterPro" id="IPR050377">
    <property type="entry name" value="Radical_SAM_PqqE_MftC-like"/>
</dbReference>
<dbReference type="EMBL" id="MGDB01000024">
    <property type="protein sequence ID" value="OGL42838.1"/>
    <property type="molecule type" value="Genomic_DNA"/>
</dbReference>
<dbReference type="AlphaFoldDB" id="A0A1F7RNU9"/>
<dbReference type="GO" id="GO:0051536">
    <property type="term" value="F:iron-sulfur cluster binding"/>
    <property type="evidence" value="ECO:0007669"/>
    <property type="project" value="UniProtKB-KW"/>
</dbReference>
<sequence length="289" mass="33342">MRKSKWKFFPTKEIKKRLILRRRQGFTIVKFVGGEPTLHPDFLEILKFSKKLKYKTGFPTNGLMLARLDFCKTVVPFLDEISFSIHGHNAKTHDKLVGKSGAFNNVIRAIKNLDLGKSVDKFANIVVVKDNFRNIEKIFDFLHKYNFEKVLLSNMIPADGAGFKTNGLGYKNFGKLTVRLQDWEKGLPQIIKKAKLYNISIQTSGLPICILKKYKFLSNDFLRSAKTWADRSAEKKISIETISEYPSDATTVAIKTKVCENCRYEKICLGIFEEYYKIFGDKELKPFRN</sequence>
<evidence type="ECO:0000259" key="5">
    <source>
        <dbReference type="PROSITE" id="PS51918"/>
    </source>
</evidence>
<evidence type="ECO:0000313" key="7">
    <source>
        <dbReference type="Proteomes" id="UP000178526"/>
    </source>
</evidence>
<evidence type="ECO:0000256" key="3">
    <source>
        <dbReference type="ARBA" id="ARBA00023004"/>
    </source>
</evidence>
<evidence type="ECO:0000256" key="4">
    <source>
        <dbReference type="ARBA" id="ARBA00023014"/>
    </source>
</evidence>
<accession>A0A1F7RNU9</accession>
<dbReference type="InterPro" id="IPR013785">
    <property type="entry name" value="Aldolase_TIM"/>
</dbReference>
<keyword evidence="2" id="KW-0479">Metal-binding</keyword>
<dbReference type="Pfam" id="PF04055">
    <property type="entry name" value="Radical_SAM"/>
    <property type="match status" value="1"/>
</dbReference>
<dbReference type="InterPro" id="IPR058240">
    <property type="entry name" value="rSAM_sf"/>
</dbReference>
<dbReference type="PANTHER" id="PTHR11228:SF7">
    <property type="entry name" value="PQQA PEPTIDE CYCLASE"/>
    <property type="match status" value="1"/>
</dbReference>
<dbReference type="PROSITE" id="PS51918">
    <property type="entry name" value="RADICAL_SAM"/>
    <property type="match status" value="1"/>
</dbReference>
<evidence type="ECO:0000256" key="2">
    <source>
        <dbReference type="ARBA" id="ARBA00022723"/>
    </source>
</evidence>